<name>A0A0J6FUH8_9BACL</name>
<keyword evidence="1" id="KW-0812">Transmembrane</keyword>
<gene>
    <name evidence="2" type="ORF">AB986_01395</name>
</gene>
<feature type="transmembrane region" description="Helical" evidence="1">
    <location>
        <begin position="6"/>
        <end position="27"/>
    </location>
</feature>
<dbReference type="EMBL" id="LELK01000001">
    <property type="protein sequence ID" value="KMM38012.1"/>
    <property type="molecule type" value="Genomic_DNA"/>
</dbReference>
<evidence type="ECO:0000256" key="1">
    <source>
        <dbReference type="SAM" id="Phobius"/>
    </source>
</evidence>
<proteinExistence type="predicted"/>
<dbReference type="AlphaFoldDB" id="A0A0J6FUH8"/>
<keyword evidence="1" id="KW-0472">Membrane</keyword>
<sequence length="66" mass="7740">MCLFDFKLSFTAIFFISILGNFFNVTVDTSHHKAKRTYSASLFCWMMFTNLLPFLILLLKTFITCE</sequence>
<keyword evidence="1" id="KW-1133">Transmembrane helix</keyword>
<feature type="transmembrane region" description="Helical" evidence="1">
    <location>
        <begin position="39"/>
        <end position="63"/>
    </location>
</feature>
<organism evidence="2 3">
    <name type="scientific">Guptibacillus hwajinpoensis</name>
    <dbReference type="NCBI Taxonomy" id="208199"/>
    <lineage>
        <taxon>Bacteria</taxon>
        <taxon>Bacillati</taxon>
        <taxon>Bacillota</taxon>
        <taxon>Bacilli</taxon>
        <taxon>Bacillales</taxon>
        <taxon>Guptibacillaceae</taxon>
        <taxon>Guptibacillus</taxon>
    </lineage>
</organism>
<evidence type="ECO:0000313" key="2">
    <source>
        <dbReference type="EMBL" id="KMM38012.1"/>
    </source>
</evidence>
<evidence type="ECO:0000313" key="3">
    <source>
        <dbReference type="Proteomes" id="UP000035996"/>
    </source>
</evidence>
<reference evidence="2" key="1">
    <citation type="submission" date="2015-06" db="EMBL/GenBank/DDBJ databases">
        <authorList>
            <person name="Liu B."/>
            <person name="Wang J."/>
            <person name="Zhu Y."/>
            <person name="Liu G."/>
            <person name="Chen Q."/>
            <person name="Zheng C."/>
            <person name="Che J."/>
            <person name="Ge C."/>
            <person name="Shi H."/>
            <person name="Pan Z."/>
            <person name="Liu X."/>
        </authorList>
    </citation>
    <scope>NUCLEOTIDE SEQUENCE [LARGE SCALE GENOMIC DNA]</scope>
    <source>
        <strain evidence="2">DSM 16346</strain>
    </source>
</reference>
<comment type="caution">
    <text evidence="2">The sequence shown here is derived from an EMBL/GenBank/DDBJ whole genome shotgun (WGS) entry which is preliminary data.</text>
</comment>
<dbReference type="Proteomes" id="UP000035996">
    <property type="component" value="Unassembled WGS sequence"/>
</dbReference>
<keyword evidence="3" id="KW-1185">Reference proteome</keyword>
<protein>
    <submittedName>
        <fullName evidence="2">Uncharacterized protein</fullName>
    </submittedName>
</protein>
<accession>A0A0J6FUH8</accession>